<dbReference type="PROSITE" id="PS52016">
    <property type="entry name" value="TONB_DEPENDENT_REC_3"/>
    <property type="match status" value="1"/>
</dbReference>
<keyword evidence="6 8" id="KW-0472">Membrane</keyword>
<protein>
    <recommendedName>
        <fullName evidence="9">TonB-dependent receptor plug domain-containing protein</fullName>
    </recommendedName>
</protein>
<dbReference type="InterPro" id="IPR039426">
    <property type="entry name" value="TonB-dep_rcpt-like"/>
</dbReference>
<dbReference type="SUPFAM" id="SSF56935">
    <property type="entry name" value="Porins"/>
    <property type="match status" value="1"/>
</dbReference>
<name>A0ABW9RHG3_9BACT</name>
<comment type="caution">
    <text evidence="10">The sequence shown here is derived from an EMBL/GenBank/DDBJ whole genome shotgun (WGS) entry which is preliminary data.</text>
</comment>
<dbReference type="Gene3D" id="2.40.170.20">
    <property type="entry name" value="TonB-dependent receptor, beta-barrel domain"/>
    <property type="match status" value="1"/>
</dbReference>
<reference evidence="10 11" key="1">
    <citation type="submission" date="2019-02" db="EMBL/GenBank/DDBJ databases">
        <authorList>
            <person name="Goldberg S.R."/>
            <person name="Haltli B.A."/>
            <person name="Correa H."/>
            <person name="Russell K.G."/>
        </authorList>
    </citation>
    <scope>NUCLEOTIDE SEQUENCE [LARGE SCALE GENOMIC DNA]</scope>
    <source>
        <strain evidence="10 11">JCM 16186</strain>
    </source>
</reference>
<comment type="subcellular location">
    <subcellularLocation>
        <location evidence="1 8">Cell outer membrane</location>
        <topology evidence="1 8">Multi-pass membrane protein</topology>
    </subcellularLocation>
</comment>
<feature type="domain" description="TonB-dependent receptor plug" evidence="9">
    <location>
        <begin position="20"/>
        <end position="132"/>
    </location>
</feature>
<dbReference type="EMBL" id="SMLW01000208">
    <property type="protein sequence ID" value="MTI23498.1"/>
    <property type="molecule type" value="Genomic_DNA"/>
</dbReference>
<evidence type="ECO:0000256" key="7">
    <source>
        <dbReference type="ARBA" id="ARBA00023237"/>
    </source>
</evidence>
<keyword evidence="4 8" id="KW-0812">Transmembrane</keyword>
<evidence type="ECO:0000256" key="3">
    <source>
        <dbReference type="ARBA" id="ARBA00022452"/>
    </source>
</evidence>
<dbReference type="Pfam" id="PF07715">
    <property type="entry name" value="Plug"/>
    <property type="match status" value="1"/>
</dbReference>
<keyword evidence="5" id="KW-0732">Signal</keyword>
<dbReference type="Gene3D" id="2.170.130.10">
    <property type="entry name" value="TonB-dependent receptor, plug domain"/>
    <property type="match status" value="1"/>
</dbReference>
<feature type="non-terminal residue" evidence="10">
    <location>
        <position position="1"/>
    </location>
</feature>
<keyword evidence="2 8" id="KW-0813">Transport</keyword>
<evidence type="ECO:0000256" key="4">
    <source>
        <dbReference type="ARBA" id="ARBA00022692"/>
    </source>
</evidence>
<evidence type="ECO:0000313" key="10">
    <source>
        <dbReference type="EMBL" id="MTI23498.1"/>
    </source>
</evidence>
<evidence type="ECO:0000256" key="6">
    <source>
        <dbReference type="ARBA" id="ARBA00023136"/>
    </source>
</evidence>
<proteinExistence type="inferred from homology"/>
<evidence type="ECO:0000256" key="5">
    <source>
        <dbReference type="ARBA" id="ARBA00022729"/>
    </source>
</evidence>
<dbReference type="InterPro" id="IPR037066">
    <property type="entry name" value="Plug_dom_sf"/>
</dbReference>
<gene>
    <name evidence="10" type="ORF">E1163_00890</name>
</gene>
<evidence type="ECO:0000256" key="8">
    <source>
        <dbReference type="PROSITE-ProRule" id="PRU01360"/>
    </source>
</evidence>
<evidence type="ECO:0000256" key="1">
    <source>
        <dbReference type="ARBA" id="ARBA00004571"/>
    </source>
</evidence>
<keyword evidence="3 8" id="KW-1134">Transmembrane beta strand</keyword>
<sequence>SLEELLNVKVTTASKTEETVRDAPGVVSVITTKEIESYGATNLAEVLDRVAGIYMTSSFLVENNLPSIRGETNAHWATKVLVLIDGRPYRESFLGGNITNVLNGFPLTIVDRVEVIRGPGSVLYGTNAFMGVINVILKKSSQTNFTVSSRYGSFNTHQTNISTGIRHNDFSIDASLNLYNSDGWKYTARDEAAIIRSNTTPIYDSIISPARTILKDRDDLGAALHGTYKGFTLSAFYGASYWQSMDKSGRWLVPEDNNPNAKPIRSEFYTDKLFADLGYEKKINRFYTTSMNVTWNWLSMGDMREDYKNATTAVDNGLLAEWTNNIRIGDNLDFIAGFVINNQQGHLLDKTSNADGTPYPDNTGTENPGGYYIIPHWDETWYSGYTQWAYKPISILKIVGGVQANKVEGVDWHYSPRIAAILQATSGFGGKLLHGSAFRSATPGGEKKFYIPGVLRGNRQLLPEAVNTSEIQLFVVKKKLEASINYFYSETSNLIVRSRKDDPNNVLPGTPQYINSDGKIKSQGIEAETKFYINLQWSGMASISTQNSEDSEGRKNYSGAPLHMAKVGIRYNGPRGVDVAVFNTYYSKGGNIRAIFSADNTPENFAGTATDANPPMKAVNYMTVNVQLNLPEFLRKPSMADISVFCYMVNLLGQKVNYPEFVRRGVNAIPGRAGFNIHGGVKIKL</sequence>
<accession>A0ABW9RHG3</accession>
<organism evidence="10 11">
    <name type="scientific">Fulvivirga kasyanovii</name>
    <dbReference type="NCBI Taxonomy" id="396812"/>
    <lineage>
        <taxon>Bacteria</taxon>
        <taxon>Pseudomonadati</taxon>
        <taxon>Bacteroidota</taxon>
        <taxon>Cytophagia</taxon>
        <taxon>Cytophagales</taxon>
        <taxon>Fulvivirgaceae</taxon>
        <taxon>Fulvivirga</taxon>
    </lineage>
</organism>
<dbReference type="InterPro" id="IPR036942">
    <property type="entry name" value="Beta-barrel_TonB_sf"/>
</dbReference>
<evidence type="ECO:0000313" key="11">
    <source>
        <dbReference type="Proteomes" id="UP000798808"/>
    </source>
</evidence>
<comment type="similarity">
    <text evidence="8">Belongs to the TonB-dependent receptor family.</text>
</comment>
<dbReference type="PANTHER" id="PTHR30069">
    <property type="entry name" value="TONB-DEPENDENT OUTER MEMBRANE RECEPTOR"/>
    <property type="match status" value="1"/>
</dbReference>
<dbReference type="RefSeq" id="WP_155168640.1">
    <property type="nucleotide sequence ID" value="NZ_SMLW01000208.1"/>
</dbReference>
<evidence type="ECO:0000259" key="9">
    <source>
        <dbReference type="Pfam" id="PF07715"/>
    </source>
</evidence>
<dbReference type="PANTHER" id="PTHR30069:SF29">
    <property type="entry name" value="HEMOGLOBIN AND HEMOGLOBIN-HAPTOGLOBIN-BINDING PROTEIN 1-RELATED"/>
    <property type="match status" value="1"/>
</dbReference>
<evidence type="ECO:0000256" key="2">
    <source>
        <dbReference type="ARBA" id="ARBA00022448"/>
    </source>
</evidence>
<keyword evidence="7 8" id="KW-0998">Cell outer membrane</keyword>
<keyword evidence="11" id="KW-1185">Reference proteome</keyword>
<dbReference type="Proteomes" id="UP000798808">
    <property type="component" value="Unassembled WGS sequence"/>
</dbReference>
<dbReference type="InterPro" id="IPR012910">
    <property type="entry name" value="Plug_dom"/>
</dbReference>